<reference evidence="1 2" key="1">
    <citation type="submission" date="2019-01" db="EMBL/GenBank/DDBJ databases">
        <title>Draft genome sequence of Dictyobacter sp. Uno17.</title>
        <authorList>
            <person name="Wang C.M."/>
            <person name="Zheng Y."/>
            <person name="Sakai Y."/>
            <person name="Abe K."/>
            <person name="Yokota A."/>
            <person name="Yabe S."/>
        </authorList>
    </citation>
    <scope>NUCLEOTIDE SEQUENCE [LARGE SCALE GENOMIC DNA]</scope>
    <source>
        <strain evidence="1 2">Uno17</strain>
    </source>
</reference>
<gene>
    <name evidence="1" type="ORF">KDI_48290</name>
</gene>
<organism evidence="1 2">
    <name type="scientific">Dictyobacter arantiisoli</name>
    <dbReference type="NCBI Taxonomy" id="2014874"/>
    <lineage>
        <taxon>Bacteria</taxon>
        <taxon>Bacillati</taxon>
        <taxon>Chloroflexota</taxon>
        <taxon>Ktedonobacteria</taxon>
        <taxon>Ktedonobacterales</taxon>
        <taxon>Dictyobacteraceae</taxon>
        <taxon>Dictyobacter</taxon>
    </lineage>
</organism>
<protein>
    <submittedName>
        <fullName evidence="1">Uncharacterized protein</fullName>
    </submittedName>
</protein>
<dbReference type="RefSeq" id="WP_149404102.1">
    <property type="nucleotide sequence ID" value="NZ_BIXY01000102.1"/>
</dbReference>
<name>A0A5A5TJ65_9CHLR</name>
<proteinExistence type="predicted"/>
<dbReference type="Proteomes" id="UP000322530">
    <property type="component" value="Unassembled WGS sequence"/>
</dbReference>
<dbReference type="EMBL" id="BIXY01000102">
    <property type="protein sequence ID" value="GCF11265.1"/>
    <property type="molecule type" value="Genomic_DNA"/>
</dbReference>
<accession>A0A5A5TJ65</accession>
<keyword evidence="2" id="KW-1185">Reference proteome</keyword>
<evidence type="ECO:0000313" key="2">
    <source>
        <dbReference type="Proteomes" id="UP000322530"/>
    </source>
</evidence>
<evidence type="ECO:0000313" key="1">
    <source>
        <dbReference type="EMBL" id="GCF11265.1"/>
    </source>
</evidence>
<comment type="caution">
    <text evidence="1">The sequence shown here is derived from an EMBL/GenBank/DDBJ whole genome shotgun (WGS) entry which is preliminary data.</text>
</comment>
<dbReference type="AlphaFoldDB" id="A0A5A5TJ65"/>
<sequence>MKRTAAAKKQVVIIARIQWKHEDKVCYLVRASKPLVDGSYILCPRGIVEIDGTTYQSVVRDGERYQVYQVCFLNGQDCRMPVQSEWHVLPQKAAHRH</sequence>